<keyword evidence="5 8" id="KW-0456">Lyase</keyword>
<dbReference type="EMBL" id="KN831770">
    <property type="protein sequence ID" value="KIM46966.1"/>
    <property type="molecule type" value="Genomic_DNA"/>
</dbReference>
<evidence type="ECO:0000256" key="9">
    <source>
        <dbReference type="SAM" id="SignalP"/>
    </source>
</evidence>
<dbReference type="SUPFAM" id="SSF53056">
    <property type="entry name" value="beta-carbonic anhydrase, cab"/>
    <property type="match status" value="1"/>
</dbReference>
<evidence type="ECO:0000256" key="8">
    <source>
        <dbReference type="RuleBase" id="RU003956"/>
    </source>
</evidence>
<evidence type="ECO:0000256" key="6">
    <source>
        <dbReference type="ARBA" id="ARBA00048348"/>
    </source>
</evidence>
<evidence type="ECO:0000256" key="1">
    <source>
        <dbReference type="ARBA" id="ARBA00006217"/>
    </source>
</evidence>
<name>A0A0C3CSR7_HEBCY</name>
<evidence type="ECO:0000313" key="10">
    <source>
        <dbReference type="EMBL" id="KIM46966.1"/>
    </source>
</evidence>
<proteinExistence type="inferred from homology"/>
<feature type="binding site" evidence="7">
    <location>
        <position position="141"/>
    </location>
    <ligand>
        <name>Zn(2+)</name>
        <dbReference type="ChEBI" id="CHEBI:29105"/>
    </ligand>
</feature>
<evidence type="ECO:0000256" key="7">
    <source>
        <dbReference type="PIRSR" id="PIRSR601765-1"/>
    </source>
</evidence>
<dbReference type="STRING" id="686832.A0A0C3CSR7"/>
<feature type="signal peptide" evidence="9">
    <location>
        <begin position="1"/>
        <end position="18"/>
    </location>
</feature>
<evidence type="ECO:0000313" key="11">
    <source>
        <dbReference type="Proteomes" id="UP000053424"/>
    </source>
</evidence>
<dbReference type="PANTHER" id="PTHR11002:SF76">
    <property type="entry name" value="CARBONIC ANHYDRASE"/>
    <property type="match status" value="1"/>
</dbReference>
<evidence type="ECO:0000256" key="3">
    <source>
        <dbReference type="ARBA" id="ARBA00022723"/>
    </source>
</evidence>
<keyword evidence="3 7" id="KW-0479">Metal-binding</keyword>
<dbReference type="AlphaFoldDB" id="A0A0C3CSR7"/>
<dbReference type="InterPro" id="IPR036874">
    <property type="entry name" value="Carbonic_anhydrase_sf"/>
</dbReference>
<dbReference type="HOGENOM" id="CLU_053879_3_2_1"/>
<reference evidence="11" key="2">
    <citation type="submission" date="2015-01" db="EMBL/GenBank/DDBJ databases">
        <title>Evolutionary Origins and Diversification of the Mycorrhizal Mutualists.</title>
        <authorList>
            <consortium name="DOE Joint Genome Institute"/>
            <consortium name="Mycorrhizal Genomics Consortium"/>
            <person name="Kohler A."/>
            <person name="Kuo A."/>
            <person name="Nagy L.G."/>
            <person name="Floudas D."/>
            <person name="Copeland A."/>
            <person name="Barry K.W."/>
            <person name="Cichocki N."/>
            <person name="Veneault-Fourrey C."/>
            <person name="LaButti K."/>
            <person name="Lindquist E.A."/>
            <person name="Lipzen A."/>
            <person name="Lundell T."/>
            <person name="Morin E."/>
            <person name="Murat C."/>
            <person name="Riley R."/>
            <person name="Ohm R."/>
            <person name="Sun H."/>
            <person name="Tunlid A."/>
            <person name="Henrissat B."/>
            <person name="Grigoriev I.V."/>
            <person name="Hibbett D.S."/>
            <person name="Martin F."/>
        </authorList>
    </citation>
    <scope>NUCLEOTIDE SEQUENCE [LARGE SCALE GENOMIC DNA]</scope>
    <source>
        <strain evidence="11">h7</strain>
    </source>
</reference>
<gene>
    <name evidence="10" type="ORF">M413DRAFT_422536</name>
</gene>
<comment type="function">
    <text evidence="8">Reversible hydration of carbon dioxide.</text>
</comment>
<comment type="catalytic activity">
    <reaction evidence="6 8">
        <text>hydrogencarbonate + H(+) = CO2 + H2O</text>
        <dbReference type="Rhea" id="RHEA:10748"/>
        <dbReference type="ChEBI" id="CHEBI:15377"/>
        <dbReference type="ChEBI" id="CHEBI:15378"/>
        <dbReference type="ChEBI" id="CHEBI:16526"/>
        <dbReference type="ChEBI" id="CHEBI:17544"/>
        <dbReference type="EC" id="4.2.1.1"/>
    </reaction>
</comment>
<comment type="cofactor">
    <cofactor evidence="7">
        <name>Zn(2+)</name>
        <dbReference type="ChEBI" id="CHEBI:29105"/>
    </cofactor>
    <text evidence="7">Binds 1 zinc ion per subunit.</text>
</comment>
<dbReference type="InterPro" id="IPR001765">
    <property type="entry name" value="Carbonic_anhydrase"/>
</dbReference>
<feature type="binding site" evidence="7">
    <location>
        <position position="85"/>
    </location>
    <ligand>
        <name>Zn(2+)</name>
        <dbReference type="ChEBI" id="CHEBI:29105"/>
    </ligand>
</feature>
<feature type="binding site" evidence="7">
    <location>
        <position position="144"/>
    </location>
    <ligand>
        <name>Zn(2+)</name>
        <dbReference type="ChEBI" id="CHEBI:29105"/>
    </ligand>
</feature>
<dbReference type="SMART" id="SM00947">
    <property type="entry name" value="Pro_CA"/>
    <property type="match status" value="1"/>
</dbReference>
<evidence type="ECO:0000256" key="5">
    <source>
        <dbReference type="ARBA" id="ARBA00023239"/>
    </source>
</evidence>
<dbReference type="GO" id="GO:0008270">
    <property type="term" value="F:zinc ion binding"/>
    <property type="evidence" value="ECO:0007669"/>
    <property type="project" value="UniProtKB-UniRule"/>
</dbReference>
<dbReference type="Pfam" id="PF00484">
    <property type="entry name" value="Pro_CA"/>
    <property type="match status" value="1"/>
</dbReference>
<evidence type="ECO:0000256" key="2">
    <source>
        <dbReference type="ARBA" id="ARBA00012925"/>
    </source>
</evidence>
<evidence type="ECO:0000256" key="4">
    <source>
        <dbReference type="ARBA" id="ARBA00022833"/>
    </source>
</evidence>
<dbReference type="GO" id="GO:0004089">
    <property type="term" value="F:carbonate dehydratase activity"/>
    <property type="evidence" value="ECO:0007669"/>
    <property type="project" value="UniProtKB-UniRule"/>
</dbReference>
<organism evidence="10 11">
    <name type="scientific">Hebeloma cylindrosporum</name>
    <dbReference type="NCBI Taxonomy" id="76867"/>
    <lineage>
        <taxon>Eukaryota</taxon>
        <taxon>Fungi</taxon>
        <taxon>Dikarya</taxon>
        <taxon>Basidiomycota</taxon>
        <taxon>Agaricomycotina</taxon>
        <taxon>Agaricomycetes</taxon>
        <taxon>Agaricomycetidae</taxon>
        <taxon>Agaricales</taxon>
        <taxon>Agaricineae</taxon>
        <taxon>Hymenogastraceae</taxon>
        <taxon>Hebeloma</taxon>
    </lineage>
</organism>
<dbReference type="Proteomes" id="UP000053424">
    <property type="component" value="Unassembled WGS sequence"/>
</dbReference>
<dbReference type="GO" id="GO:0034599">
    <property type="term" value="P:cellular response to oxidative stress"/>
    <property type="evidence" value="ECO:0007669"/>
    <property type="project" value="TreeGrafter"/>
</dbReference>
<reference evidence="10 11" key="1">
    <citation type="submission" date="2014-04" db="EMBL/GenBank/DDBJ databases">
        <authorList>
            <consortium name="DOE Joint Genome Institute"/>
            <person name="Kuo A."/>
            <person name="Gay G."/>
            <person name="Dore J."/>
            <person name="Kohler A."/>
            <person name="Nagy L.G."/>
            <person name="Floudas D."/>
            <person name="Copeland A."/>
            <person name="Barry K.W."/>
            <person name="Cichocki N."/>
            <person name="Veneault-Fourrey C."/>
            <person name="LaButti K."/>
            <person name="Lindquist E.A."/>
            <person name="Lipzen A."/>
            <person name="Lundell T."/>
            <person name="Morin E."/>
            <person name="Murat C."/>
            <person name="Sun H."/>
            <person name="Tunlid A."/>
            <person name="Henrissat B."/>
            <person name="Grigoriev I.V."/>
            <person name="Hibbett D.S."/>
            <person name="Martin F."/>
            <person name="Nordberg H.P."/>
            <person name="Cantor M.N."/>
            <person name="Hua S.X."/>
        </authorList>
    </citation>
    <scope>NUCLEOTIDE SEQUENCE [LARGE SCALE GENOMIC DNA]</scope>
    <source>
        <strain evidence="11">h7</strain>
    </source>
</reference>
<comment type="similarity">
    <text evidence="1 8">Belongs to the beta-class carbonic anhydrase family.</text>
</comment>
<dbReference type="GO" id="GO:0071244">
    <property type="term" value="P:cellular response to carbon dioxide"/>
    <property type="evidence" value="ECO:0007669"/>
    <property type="project" value="TreeGrafter"/>
</dbReference>
<keyword evidence="11" id="KW-1185">Reference proteome</keyword>
<sequence length="291" mass="31386">MHISSLLSILVAISYVLADPSNHHQQRGIRSEQFPKLIARETTSDLELLSRGNKAFRDNIAASDPGLLQKLADEGQSPPFLFLGCSDSRVSEGTVFNAKPGELFAARNIANQFLGADVNVQSVLAYGVAAVGVKHVIVMGHYGCGGVAAAIASPPKGQIDAANGVVQNWIEPIREIFRTSNRSEIVELRNKNAGRADIEEPKINEPGFRALVEDNVKASVRRIATSPVIANHYGLFKSRTRDSTNKPAHDVFIHGWVYNIVNGEIYDLGVSVGPPGKTIPASPFPPVPKHA</sequence>
<dbReference type="PANTHER" id="PTHR11002">
    <property type="entry name" value="CARBONIC ANHYDRASE"/>
    <property type="match status" value="1"/>
</dbReference>
<feature type="binding site" evidence="7">
    <location>
        <position position="87"/>
    </location>
    <ligand>
        <name>Zn(2+)</name>
        <dbReference type="ChEBI" id="CHEBI:29105"/>
    </ligand>
</feature>
<dbReference type="EC" id="4.2.1.1" evidence="2 8"/>
<feature type="chain" id="PRO_5002162720" description="Carbonic anhydrase" evidence="9">
    <location>
        <begin position="19"/>
        <end position="291"/>
    </location>
</feature>
<keyword evidence="9" id="KW-0732">Signal</keyword>
<dbReference type="OrthoDB" id="10248475at2759"/>
<dbReference type="Gene3D" id="3.40.1050.10">
    <property type="entry name" value="Carbonic anhydrase"/>
    <property type="match status" value="1"/>
</dbReference>
<keyword evidence="4 7" id="KW-0862">Zinc</keyword>
<accession>A0A0C3CSR7</accession>
<protein>
    <recommendedName>
        <fullName evidence="2 8">Carbonic anhydrase</fullName>
        <ecNumber evidence="2 8">4.2.1.1</ecNumber>
    </recommendedName>
    <alternativeName>
        <fullName evidence="8">Carbonate dehydratase</fullName>
    </alternativeName>
</protein>